<proteinExistence type="predicted"/>
<organism evidence="1 2">
    <name type="scientific">Araneus ventricosus</name>
    <name type="common">Orbweaver spider</name>
    <name type="synonym">Epeira ventricosa</name>
    <dbReference type="NCBI Taxonomy" id="182803"/>
    <lineage>
        <taxon>Eukaryota</taxon>
        <taxon>Metazoa</taxon>
        <taxon>Ecdysozoa</taxon>
        <taxon>Arthropoda</taxon>
        <taxon>Chelicerata</taxon>
        <taxon>Arachnida</taxon>
        <taxon>Araneae</taxon>
        <taxon>Araneomorphae</taxon>
        <taxon>Entelegynae</taxon>
        <taxon>Araneoidea</taxon>
        <taxon>Araneidae</taxon>
        <taxon>Araneus</taxon>
    </lineage>
</organism>
<dbReference type="Proteomes" id="UP000499080">
    <property type="component" value="Unassembled WGS sequence"/>
</dbReference>
<dbReference type="EMBL" id="BGPR01017323">
    <property type="protein sequence ID" value="GBN75767.1"/>
    <property type="molecule type" value="Genomic_DNA"/>
</dbReference>
<dbReference type="OrthoDB" id="6416014at2759"/>
<reference evidence="1 2" key="1">
    <citation type="journal article" date="2019" name="Sci. Rep.">
        <title>Orb-weaving spider Araneus ventricosus genome elucidates the spidroin gene catalogue.</title>
        <authorList>
            <person name="Kono N."/>
            <person name="Nakamura H."/>
            <person name="Ohtoshi R."/>
            <person name="Moran D.A.P."/>
            <person name="Shinohara A."/>
            <person name="Yoshida Y."/>
            <person name="Fujiwara M."/>
            <person name="Mori M."/>
            <person name="Tomita M."/>
            <person name="Arakawa K."/>
        </authorList>
    </citation>
    <scope>NUCLEOTIDE SEQUENCE [LARGE SCALE GENOMIC DNA]</scope>
</reference>
<protein>
    <submittedName>
        <fullName evidence="1">Uncharacterized protein</fullName>
    </submittedName>
</protein>
<dbReference type="AlphaFoldDB" id="A0A4Y2RIZ2"/>
<sequence>MTCAFLLCHVEVVNMSICGRLCSGERRDIYSRETKTKVNSAMKFLFYTCILLSVSSLTLTSVSTNMHPSLESSHRDRNSNDGLRKPVERIKRAMAPQGVSKPFCDMFGCHNCQTPPGSQCCRGFAYDSSAKRCREIVTSS</sequence>
<name>A0A4Y2RIZ2_ARAVE</name>
<evidence type="ECO:0000313" key="1">
    <source>
        <dbReference type="EMBL" id="GBN75767.1"/>
    </source>
</evidence>
<keyword evidence="2" id="KW-1185">Reference proteome</keyword>
<comment type="caution">
    <text evidence="1">The sequence shown here is derived from an EMBL/GenBank/DDBJ whole genome shotgun (WGS) entry which is preliminary data.</text>
</comment>
<accession>A0A4Y2RIZ2</accession>
<evidence type="ECO:0000313" key="2">
    <source>
        <dbReference type="Proteomes" id="UP000499080"/>
    </source>
</evidence>
<gene>
    <name evidence="1" type="ORF">AVEN_110567_1</name>
</gene>